<name>A0A1R1X5M6_9FUNG</name>
<evidence type="ECO:0000256" key="1">
    <source>
        <dbReference type="SAM" id="MobiDB-lite"/>
    </source>
</evidence>
<keyword evidence="3" id="KW-1185">Reference proteome</keyword>
<reference evidence="2 3" key="1">
    <citation type="submission" date="2017-01" db="EMBL/GenBank/DDBJ databases">
        <authorList>
            <person name="Mah S.A."/>
            <person name="Swanson W.J."/>
            <person name="Moy G.W."/>
            <person name="Vacquier V.D."/>
        </authorList>
    </citation>
    <scope>NUCLEOTIDE SEQUENCE [LARGE SCALE GENOMIC DNA]</scope>
    <source>
        <strain evidence="2 3">GSMNP</strain>
    </source>
</reference>
<evidence type="ECO:0000313" key="3">
    <source>
        <dbReference type="Proteomes" id="UP000187283"/>
    </source>
</evidence>
<dbReference type="Proteomes" id="UP000187283">
    <property type="component" value="Unassembled WGS sequence"/>
</dbReference>
<accession>A0A1R1X5M6</accession>
<evidence type="ECO:0000313" key="2">
    <source>
        <dbReference type="EMBL" id="OMJ09922.1"/>
    </source>
</evidence>
<dbReference type="AlphaFoldDB" id="A0A1R1X5M6"/>
<gene>
    <name evidence="2" type="ORF">AYI70_g10644</name>
</gene>
<feature type="region of interest" description="Disordered" evidence="1">
    <location>
        <begin position="79"/>
        <end position="99"/>
    </location>
</feature>
<proteinExistence type="predicted"/>
<dbReference type="EMBL" id="LSSN01005252">
    <property type="protein sequence ID" value="OMJ09922.1"/>
    <property type="molecule type" value="Genomic_DNA"/>
</dbReference>
<sequence>MEPHYGGRLAMKSGIWNPFHKPKILHGVIDVGKGAPAPYPRAESTDPPLKSNLNRFKLKLSWVPKKVLTDEMTALLSKREIEENQPREPGSYSQLFTLP</sequence>
<organism evidence="2 3">
    <name type="scientific">Smittium culicis</name>
    <dbReference type="NCBI Taxonomy" id="133412"/>
    <lineage>
        <taxon>Eukaryota</taxon>
        <taxon>Fungi</taxon>
        <taxon>Fungi incertae sedis</taxon>
        <taxon>Zoopagomycota</taxon>
        <taxon>Kickxellomycotina</taxon>
        <taxon>Harpellomycetes</taxon>
        <taxon>Harpellales</taxon>
        <taxon>Legeriomycetaceae</taxon>
        <taxon>Smittium</taxon>
    </lineage>
</organism>
<protein>
    <submittedName>
        <fullName evidence="2">Uncharacterized protein</fullName>
    </submittedName>
</protein>
<comment type="caution">
    <text evidence="2">The sequence shown here is derived from an EMBL/GenBank/DDBJ whole genome shotgun (WGS) entry which is preliminary data.</text>
</comment>